<dbReference type="RefSeq" id="WP_118966949.1">
    <property type="nucleotide sequence ID" value="NZ_QHCT01000001.1"/>
</dbReference>
<gene>
    <name evidence="2" type="ORF">DLM75_02430</name>
</gene>
<dbReference type="OrthoDB" id="343291at2"/>
<comment type="caution">
    <text evidence="2">The sequence shown here is derived from an EMBL/GenBank/DDBJ whole genome shotgun (WGS) entry which is preliminary data.</text>
</comment>
<accession>A0A396Z9J0</accession>
<organism evidence="2 3">
    <name type="scientific">Leptospira stimsonii</name>
    <dbReference type="NCBI Taxonomy" id="2202203"/>
    <lineage>
        <taxon>Bacteria</taxon>
        <taxon>Pseudomonadati</taxon>
        <taxon>Spirochaetota</taxon>
        <taxon>Spirochaetia</taxon>
        <taxon>Leptospirales</taxon>
        <taxon>Leptospiraceae</taxon>
        <taxon>Leptospira</taxon>
    </lineage>
</organism>
<name>A0A396Z9J0_9LEPT</name>
<dbReference type="EMBL" id="QHCT01000001">
    <property type="protein sequence ID" value="RHX92099.1"/>
    <property type="molecule type" value="Genomic_DNA"/>
</dbReference>
<protein>
    <submittedName>
        <fullName evidence="2">Uncharacterized protein</fullName>
    </submittedName>
</protein>
<evidence type="ECO:0000313" key="3">
    <source>
        <dbReference type="Proteomes" id="UP000265798"/>
    </source>
</evidence>
<evidence type="ECO:0000256" key="1">
    <source>
        <dbReference type="SAM" id="MobiDB-lite"/>
    </source>
</evidence>
<feature type="region of interest" description="Disordered" evidence="1">
    <location>
        <begin position="69"/>
        <end position="96"/>
    </location>
</feature>
<reference evidence="3" key="1">
    <citation type="submission" date="2018-05" db="EMBL/GenBank/DDBJ databases">
        <title>Leptospira yasudae sp. nov. and Leptospira stimsonii sp. nov., two pathogenic species of the genus Leptospira isolated from environmental sources.</title>
        <authorList>
            <person name="Casanovas-Massana A."/>
            <person name="Hamond C."/>
            <person name="Santos L.A."/>
            <person name="Hacker K.P."/>
            <person name="Balassiano I."/>
            <person name="Medeiros M.A."/>
            <person name="Reis M.G."/>
            <person name="Ko A.I."/>
            <person name="Wunder E.A."/>
        </authorList>
    </citation>
    <scope>NUCLEOTIDE SEQUENCE [LARGE SCALE GENOMIC DNA]</scope>
    <source>
        <strain evidence="3">Yale</strain>
    </source>
</reference>
<proteinExistence type="predicted"/>
<dbReference type="Proteomes" id="UP000265798">
    <property type="component" value="Unassembled WGS sequence"/>
</dbReference>
<sequence>MTYLRALSLFSFLILLLPILSIDSVQIETIGGKTFRKVKVVKELESEIQFEDEDGIILRIRKEKVKSISPDLPEGAPEISSDESLPSPKPVEEKSPLPEHSVQFTQFLSNDGAFQGASLFGERQARRNNMKYTDYYESYYLTSSVNLLGLPPQLRIAFTVMNPLVDRTNTDSDGFFQNTSGGKDQTQLINQFIQTGQLGFDPNETKLRKEKNGLNDYLFTNAAYEHLTKLGAFSVGFLFINVDDPTFLMRGYLVFGWKPPFLDYLNPQLTVNSKMLSETNGAFQGTHNVRLTLSHEYFKGRLVQVTPSLVTGYQDVNDNIDRKKGISDVSPRIQFNYSDFFIALNWMYRATPSLVDNQLSTPSSGVYQDTNATDGKTTDPSKVHGYLNQATVDFIRSNSPNEYVSRELIQHYQSQHIVRGIYFFNIGYSIRI</sequence>
<evidence type="ECO:0000313" key="2">
    <source>
        <dbReference type="EMBL" id="RHX92099.1"/>
    </source>
</evidence>
<dbReference type="AlphaFoldDB" id="A0A396Z9J0"/>